<evidence type="ECO:0000313" key="3">
    <source>
        <dbReference type="EMBL" id="KAE9358440.1"/>
    </source>
</evidence>
<evidence type="ECO:0008006" key="7">
    <source>
        <dbReference type="Google" id="ProtNLM"/>
    </source>
</evidence>
<evidence type="ECO:0000313" key="5">
    <source>
        <dbReference type="Proteomes" id="UP000434957"/>
    </source>
</evidence>
<evidence type="ECO:0000313" key="4">
    <source>
        <dbReference type="Proteomes" id="UP000429607"/>
    </source>
</evidence>
<dbReference type="Proteomes" id="UP000429607">
    <property type="component" value="Unassembled WGS sequence"/>
</dbReference>
<keyword evidence="5" id="KW-1185">Reference proteome</keyword>
<dbReference type="InterPro" id="IPR023393">
    <property type="entry name" value="START-like_dom_sf"/>
</dbReference>
<dbReference type="PANTHER" id="PTHR13510:SF44">
    <property type="entry name" value="RABENOSYN-5"/>
    <property type="match status" value="1"/>
</dbReference>
<proteinExistence type="predicted"/>
<protein>
    <recommendedName>
        <fullName evidence="7">START domain-containing protein</fullName>
    </recommendedName>
</protein>
<dbReference type="Proteomes" id="UP000435112">
    <property type="component" value="Unassembled WGS sequence"/>
</dbReference>
<evidence type="ECO:0000313" key="1">
    <source>
        <dbReference type="EMBL" id="KAE9042471.1"/>
    </source>
</evidence>
<dbReference type="PANTHER" id="PTHR13510">
    <property type="entry name" value="FYVE-FINGER-CONTAINING RAB5 EFFECTOR PROTEIN RABENOSYN-5-RELATED"/>
    <property type="match status" value="1"/>
</dbReference>
<dbReference type="Gene3D" id="3.30.530.20">
    <property type="match status" value="1"/>
</dbReference>
<name>A0A6A4FVU7_9STRA</name>
<organism evidence="3 5">
    <name type="scientific">Phytophthora rubi</name>
    <dbReference type="NCBI Taxonomy" id="129364"/>
    <lineage>
        <taxon>Eukaryota</taxon>
        <taxon>Sar</taxon>
        <taxon>Stramenopiles</taxon>
        <taxon>Oomycota</taxon>
        <taxon>Peronosporomycetes</taxon>
        <taxon>Peronosporales</taxon>
        <taxon>Peronosporaceae</taxon>
        <taxon>Phytophthora</taxon>
    </lineage>
</organism>
<dbReference type="AlphaFoldDB" id="A0A6A4FVU7"/>
<accession>A0A6A4FVU7</accession>
<dbReference type="InterPro" id="IPR052727">
    <property type="entry name" value="Rab4/Rab5_effector"/>
</dbReference>
<dbReference type="EMBL" id="QXFT01000034">
    <property type="protein sequence ID" value="KAE9358440.1"/>
    <property type="molecule type" value="Genomic_DNA"/>
</dbReference>
<dbReference type="EMBL" id="QXFU01000146">
    <property type="protein sequence ID" value="KAE9042471.1"/>
    <property type="molecule type" value="Genomic_DNA"/>
</dbReference>
<evidence type="ECO:0000313" key="2">
    <source>
        <dbReference type="EMBL" id="KAE9048740.1"/>
    </source>
</evidence>
<sequence length="393" mass="43540">MKERFLVNPFRELNLTPADASLLEDLANQCITSKLEHYTKFISSKKRVVDLNRWKLIKEGHKLKVYSERAGQKPSAADIELTGSGLPLLLCVGTMEGKLDDLMFGVTSEDLETMRIKASYVDDVSGAAVLTDLVRPTMEKPFHTLLLKWMEMDIPFRSTNFVKNRDYVYLEGTGYTMSSQGERIGYHLLHSVSFPQTGELPSRVRGNMSNIGFWRQIGPNTIEMYATSIMDPVDKGMIRKLAVPAMASGLLSSLKYAYCGQMRKLTFMLDRKYAESKLHGAPNKARVCTTCTAPVSSRRMGDFGKSGSTCKLCFGFLCSGCKIVRKLSFVDPDMKLTQRKVTFCTACISEVTSMSAVDVARARIVAQKSIGERSSFIGALSSSNSAGDSSYSS</sequence>
<evidence type="ECO:0000313" key="6">
    <source>
        <dbReference type="Proteomes" id="UP000435112"/>
    </source>
</evidence>
<comment type="caution">
    <text evidence="3">The sequence shown here is derived from an EMBL/GenBank/DDBJ whole genome shotgun (WGS) entry which is preliminary data.</text>
</comment>
<gene>
    <name evidence="2" type="ORF">PR001_g3696</name>
    <name evidence="1" type="ORF">PR002_g3883</name>
    <name evidence="3" type="ORF">PR003_g1273</name>
</gene>
<dbReference type="OrthoDB" id="96775at2759"/>
<reference evidence="3 5" key="1">
    <citation type="submission" date="2018-08" db="EMBL/GenBank/DDBJ databases">
        <title>Genomic investigation of the strawberry pathogen Phytophthora fragariae indicates pathogenicity is determined by transcriptional variation in three key races.</title>
        <authorList>
            <person name="Adams T.M."/>
            <person name="Armitage A.D."/>
            <person name="Sobczyk M.K."/>
            <person name="Bates H.J."/>
            <person name="Dunwell J.M."/>
            <person name="Nellist C.F."/>
            <person name="Harrison R.J."/>
        </authorList>
    </citation>
    <scope>NUCLEOTIDE SEQUENCE [LARGE SCALE GENOMIC DNA]</scope>
    <source>
        <strain evidence="2 4">SCRP249</strain>
        <strain evidence="1 6">SCRP324</strain>
        <strain evidence="3 5">SCRP333</strain>
    </source>
</reference>
<dbReference type="Proteomes" id="UP000434957">
    <property type="component" value="Unassembled WGS sequence"/>
</dbReference>
<dbReference type="EMBL" id="QXFV01000142">
    <property type="protein sequence ID" value="KAE9048740.1"/>
    <property type="molecule type" value="Genomic_DNA"/>
</dbReference>